<evidence type="ECO:0000313" key="1">
    <source>
        <dbReference type="EMBL" id="CDM05092.1"/>
    </source>
</evidence>
<evidence type="ECO:0000313" key="2">
    <source>
        <dbReference type="Proteomes" id="UP000019380"/>
    </source>
</evidence>
<dbReference type="EMBL" id="CBXG010000030">
    <property type="protein sequence ID" value="CDM05092.1"/>
    <property type="molecule type" value="Genomic_DNA"/>
</dbReference>
<dbReference type="AlphaFoldDB" id="W6PB44"/>
<comment type="caution">
    <text evidence="1">The sequence shown here is derived from an EMBL/GenBank/DDBJ whole genome shotgun (WGS) entry which is preliminary data.</text>
</comment>
<protein>
    <submittedName>
        <fullName evidence="1">Uncharacterized protein</fullName>
    </submittedName>
</protein>
<sequence>MIQKLGLLFHLCYFCDILLLKYILCKYLEVVNTIKKQN</sequence>
<gene>
    <name evidence="1" type="ORF">BN890_26810</name>
</gene>
<proteinExistence type="predicted"/>
<reference evidence="1 2" key="1">
    <citation type="submission" date="2013-12" db="EMBL/GenBank/DDBJ databases">
        <title>Improved hybrid genome assemblies of Bacteroides xylanisolvens SD CC 1b and Bacteroides xylanisolvens SD CC 2a using Illumina and 454 Sequencing.</title>
        <authorList>
            <person name="Ramaraj T."/>
            <person name="Sundararajan A."/>
            <person name="Mudge J."/>
            <person name="Schilkey F.D."/>
            <person name="Delvecchio V."/>
            <person name="Donlon M."/>
            <person name="Ziemer C."/>
        </authorList>
    </citation>
    <scope>NUCLEOTIDE SEQUENCE [LARGE SCALE GENOMIC DNA]</scope>
</reference>
<dbReference type="Proteomes" id="UP000019380">
    <property type="component" value="Unassembled WGS sequence"/>
</dbReference>
<organism evidence="1 2">
    <name type="scientific">Bacteroides xylanisolvens SD CC 1b</name>
    <dbReference type="NCBI Taxonomy" id="702447"/>
    <lineage>
        <taxon>Bacteria</taxon>
        <taxon>Pseudomonadati</taxon>
        <taxon>Bacteroidota</taxon>
        <taxon>Bacteroidia</taxon>
        <taxon>Bacteroidales</taxon>
        <taxon>Bacteroidaceae</taxon>
        <taxon>Bacteroides</taxon>
    </lineage>
</organism>
<name>W6PB44_9BACE</name>
<accession>W6PB44</accession>